<dbReference type="SUPFAM" id="SSF53474">
    <property type="entry name" value="alpha/beta-Hydrolases"/>
    <property type="match status" value="1"/>
</dbReference>
<evidence type="ECO:0000259" key="2">
    <source>
        <dbReference type="Pfam" id="PF01764"/>
    </source>
</evidence>
<protein>
    <recommendedName>
        <fullName evidence="2">Fungal lipase-type domain-containing protein</fullName>
    </recommendedName>
</protein>
<dbReference type="Gene3D" id="3.40.50.1820">
    <property type="entry name" value="alpha/beta hydrolase"/>
    <property type="match status" value="1"/>
</dbReference>
<proteinExistence type="predicted"/>
<dbReference type="Proteomes" id="UP001295684">
    <property type="component" value="Unassembled WGS sequence"/>
</dbReference>
<accession>A0AAD1XP59</accession>
<evidence type="ECO:0000313" key="4">
    <source>
        <dbReference type="Proteomes" id="UP001295684"/>
    </source>
</evidence>
<reference evidence="3" key="1">
    <citation type="submission" date="2023-07" db="EMBL/GenBank/DDBJ databases">
        <authorList>
            <consortium name="AG Swart"/>
            <person name="Singh M."/>
            <person name="Singh A."/>
            <person name="Seah K."/>
            <person name="Emmerich C."/>
        </authorList>
    </citation>
    <scope>NUCLEOTIDE SEQUENCE</scope>
    <source>
        <strain evidence="3">DP1</strain>
    </source>
</reference>
<comment type="caution">
    <text evidence="3">The sequence shown here is derived from an EMBL/GenBank/DDBJ whole genome shotgun (WGS) entry which is preliminary data.</text>
</comment>
<dbReference type="Pfam" id="PF01764">
    <property type="entry name" value="Lipase_3"/>
    <property type="match status" value="1"/>
</dbReference>
<dbReference type="InterPro" id="IPR002921">
    <property type="entry name" value="Fungal_lipase-type"/>
</dbReference>
<keyword evidence="4" id="KW-1185">Reference proteome</keyword>
<name>A0AAD1XP59_EUPCR</name>
<dbReference type="GO" id="GO:0006629">
    <property type="term" value="P:lipid metabolic process"/>
    <property type="evidence" value="ECO:0007669"/>
    <property type="project" value="InterPro"/>
</dbReference>
<dbReference type="PROSITE" id="PS51257">
    <property type="entry name" value="PROKAR_LIPOPROTEIN"/>
    <property type="match status" value="1"/>
</dbReference>
<feature type="chain" id="PRO_5041901339" description="Fungal lipase-type domain-containing protein" evidence="1">
    <location>
        <begin position="20"/>
        <end position="313"/>
    </location>
</feature>
<organism evidence="3 4">
    <name type="scientific">Euplotes crassus</name>
    <dbReference type="NCBI Taxonomy" id="5936"/>
    <lineage>
        <taxon>Eukaryota</taxon>
        <taxon>Sar</taxon>
        <taxon>Alveolata</taxon>
        <taxon>Ciliophora</taxon>
        <taxon>Intramacronucleata</taxon>
        <taxon>Spirotrichea</taxon>
        <taxon>Hypotrichia</taxon>
        <taxon>Euplotida</taxon>
        <taxon>Euplotidae</taxon>
        <taxon>Moneuplotes</taxon>
    </lineage>
</organism>
<evidence type="ECO:0000313" key="3">
    <source>
        <dbReference type="EMBL" id="CAI2376308.1"/>
    </source>
</evidence>
<dbReference type="CDD" id="cd00519">
    <property type="entry name" value="Lipase_3"/>
    <property type="match status" value="1"/>
</dbReference>
<feature type="domain" description="Fungal lipase-type" evidence="2">
    <location>
        <begin position="90"/>
        <end position="229"/>
    </location>
</feature>
<dbReference type="InterPro" id="IPR029058">
    <property type="entry name" value="AB_hydrolase_fold"/>
</dbReference>
<feature type="signal peptide" evidence="1">
    <location>
        <begin position="1"/>
        <end position="19"/>
    </location>
</feature>
<dbReference type="PANTHER" id="PTHR45908">
    <property type="entry name" value="PROTEIN CBG11750-RELATED"/>
    <property type="match status" value="1"/>
</dbReference>
<dbReference type="AlphaFoldDB" id="A0AAD1XP59"/>
<keyword evidence="1" id="KW-0732">Signal</keyword>
<evidence type="ECO:0000256" key="1">
    <source>
        <dbReference type="SAM" id="SignalP"/>
    </source>
</evidence>
<gene>
    <name evidence="3" type="ORF">ECRASSUSDP1_LOCUS17677</name>
</gene>
<sequence>MKVQIFLIGLILFMSTASCGYDASFATKMVYVSGLSYCQADQILNDKCGKATDQVRNTYKMDVEYAMDNGKSVNSITMAVLKSDNDKQYFVGFSGTRETSQLIAEIAESFPRSYEIHPEIGEAKVMDYFYQRYLDDFRDPFLQKIKEIIKGNPSYGVTFTGHSLGGAMTVHAAADFILSGIDTNRKVQIYSFGQPRVGDHKFIDGFASKVSGFYRVTHSKDIVAHIPPCITDLHDGCTESGILPFYPYHAPQEIWYNEDSSSYTQCSTKEGEDPTCSNSNALNDSVDDHLKYLGLPISGLTSYPASLEELLKA</sequence>
<dbReference type="EMBL" id="CAMPGE010017859">
    <property type="protein sequence ID" value="CAI2376308.1"/>
    <property type="molecule type" value="Genomic_DNA"/>
</dbReference>